<dbReference type="InterPro" id="IPR036412">
    <property type="entry name" value="HAD-like_sf"/>
</dbReference>
<dbReference type="PANTHER" id="PTHR19288:SF46">
    <property type="entry name" value="HALOACID DEHALOGENASE-LIKE HYDROLASE DOMAIN-CONTAINING PROTEIN 2"/>
    <property type="match status" value="1"/>
</dbReference>
<reference evidence="1 2" key="1">
    <citation type="submission" date="2023-07" db="EMBL/GenBank/DDBJ databases">
        <title>Sequencing the genomes of 1000 actinobacteria strains.</title>
        <authorList>
            <person name="Klenk H.-P."/>
        </authorList>
    </citation>
    <scope>NUCLEOTIDE SEQUENCE [LARGE SCALE GENOMIC DNA]</scope>
    <source>
        <strain evidence="1 2">DSM 15539</strain>
    </source>
</reference>
<dbReference type="Gene3D" id="3.40.50.1000">
    <property type="entry name" value="HAD superfamily/HAD-like"/>
    <property type="match status" value="2"/>
</dbReference>
<name>A0ABU1T3B4_9ACTO</name>
<dbReference type="InterPro" id="IPR023214">
    <property type="entry name" value="HAD_sf"/>
</dbReference>
<keyword evidence="2" id="KW-1185">Reference proteome</keyword>
<dbReference type="SUPFAM" id="SSF56784">
    <property type="entry name" value="HAD-like"/>
    <property type="match status" value="1"/>
</dbReference>
<gene>
    <name evidence="1" type="ORF">J2S36_001420</name>
</gene>
<organism evidence="1 2">
    <name type="scientific">Arcanobacterium hippocoleae</name>
    <dbReference type="NCBI Taxonomy" id="149017"/>
    <lineage>
        <taxon>Bacteria</taxon>
        <taxon>Bacillati</taxon>
        <taxon>Actinomycetota</taxon>
        <taxon>Actinomycetes</taxon>
        <taxon>Actinomycetales</taxon>
        <taxon>Actinomycetaceae</taxon>
        <taxon>Arcanobacterium</taxon>
    </lineage>
</organism>
<evidence type="ECO:0000313" key="2">
    <source>
        <dbReference type="Proteomes" id="UP001266099"/>
    </source>
</evidence>
<evidence type="ECO:0000313" key="1">
    <source>
        <dbReference type="EMBL" id="MDR6939877.1"/>
    </source>
</evidence>
<dbReference type="RefSeq" id="WP_309956904.1">
    <property type="nucleotide sequence ID" value="NZ_JAVDUJ010000001.1"/>
</dbReference>
<dbReference type="InterPro" id="IPR006357">
    <property type="entry name" value="HAD-SF_hydro_IIA"/>
</dbReference>
<protein>
    <submittedName>
        <fullName evidence="1">Ribonucleotide monophosphatase NagD (HAD superfamily)</fullName>
    </submittedName>
</protein>
<proteinExistence type="predicted"/>
<dbReference type="Proteomes" id="UP001266099">
    <property type="component" value="Unassembled WGS sequence"/>
</dbReference>
<accession>A0ABU1T3B4</accession>
<sequence>MKKETVKEALSGLKDLRLTKKIVGRVGKVPEIPDDDFEHPNLKELAVMVEGAPQQLFAGYLINLDSSVRDDNFLLPELDRLLNSLKSVRRQAYFVANDCYLHPQDFVERLARHGLEVPVENVFTPVRIAQLYLRREFAGAKVLSLADERFNKALRNAGINLVADPLKAEVVLLSHNLNFNFELFTQGYQALAASADTKLVTLSMMRTRKMGADGQVVPGTRGYVRALESATRTSYYENLGRPGVKYLEVIFAESGLDPADTLFVSDSLSNDIRPTKRFGLPTALLLTGSSTLAQAKSAKQKDQPNYLVDSVAELVPAYIMDQVEHPAEYAAEE</sequence>
<dbReference type="Pfam" id="PF13344">
    <property type="entry name" value="Hydrolase_6"/>
    <property type="match status" value="1"/>
</dbReference>
<dbReference type="EMBL" id="JAVDUJ010000001">
    <property type="protein sequence ID" value="MDR6939877.1"/>
    <property type="molecule type" value="Genomic_DNA"/>
</dbReference>
<dbReference type="Pfam" id="PF13242">
    <property type="entry name" value="Hydrolase_like"/>
    <property type="match status" value="1"/>
</dbReference>
<comment type="caution">
    <text evidence="1">The sequence shown here is derived from an EMBL/GenBank/DDBJ whole genome shotgun (WGS) entry which is preliminary data.</text>
</comment>
<dbReference type="PANTHER" id="PTHR19288">
    <property type="entry name" value="4-NITROPHENYLPHOSPHATASE-RELATED"/>
    <property type="match status" value="1"/>
</dbReference>